<feature type="transmembrane region" description="Helical" evidence="1">
    <location>
        <begin position="18"/>
        <end position="39"/>
    </location>
</feature>
<dbReference type="Proteomes" id="UP001596110">
    <property type="component" value="Unassembled WGS sequence"/>
</dbReference>
<evidence type="ECO:0000256" key="1">
    <source>
        <dbReference type="SAM" id="Phobius"/>
    </source>
</evidence>
<keyword evidence="3" id="KW-1185">Reference proteome</keyword>
<name>A0ABW0UEJ7_9STRE</name>
<accession>A0ABW0UEJ7</accession>
<dbReference type="RefSeq" id="WP_156805609.1">
    <property type="nucleotide sequence ID" value="NZ_JBHSOJ010000031.1"/>
</dbReference>
<protein>
    <submittedName>
        <fullName evidence="2">Uncharacterized protein</fullName>
    </submittedName>
</protein>
<dbReference type="EMBL" id="JBHSOJ010000031">
    <property type="protein sequence ID" value="MFC5631971.1"/>
    <property type="molecule type" value="Genomic_DNA"/>
</dbReference>
<evidence type="ECO:0000313" key="3">
    <source>
        <dbReference type="Proteomes" id="UP001596110"/>
    </source>
</evidence>
<keyword evidence="1" id="KW-1133">Transmembrane helix</keyword>
<sequence>MLSRTSGESALSKKEIKIIFEFVLASVVILSHLGVKVAMVDVVAKDRM</sequence>
<evidence type="ECO:0000313" key="2">
    <source>
        <dbReference type="EMBL" id="MFC5631971.1"/>
    </source>
</evidence>
<keyword evidence="1" id="KW-0472">Membrane</keyword>
<comment type="caution">
    <text evidence="2">The sequence shown here is derived from an EMBL/GenBank/DDBJ whole genome shotgun (WGS) entry which is preliminary data.</text>
</comment>
<proteinExistence type="predicted"/>
<keyword evidence="1" id="KW-0812">Transmembrane</keyword>
<gene>
    <name evidence="2" type="ORF">ACFPQ3_10550</name>
</gene>
<organism evidence="2 3">
    <name type="scientific">Streptococcus caledonicus</name>
    <dbReference type="NCBI Taxonomy" id="2614158"/>
    <lineage>
        <taxon>Bacteria</taxon>
        <taxon>Bacillati</taxon>
        <taxon>Bacillota</taxon>
        <taxon>Bacilli</taxon>
        <taxon>Lactobacillales</taxon>
        <taxon>Streptococcaceae</taxon>
        <taxon>Streptococcus</taxon>
    </lineage>
</organism>
<reference evidence="3" key="1">
    <citation type="journal article" date="2019" name="Int. J. Syst. Evol. Microbiol.">
        <title>The Global Catalogue of Microorganisms (GCM) 10K type strain sequencing project: providing services to taxonomists for standard genome sequencing and annotation.</title>
        <authorList>
            <consortium name="The Broad Institute Genomics Platform"/>
            <consortium name="The Broad Institute Genome Sequencing Center for Infectious Disease"/>
            <person name="Wu L."/>
            <person name="Ma J."/>
        </authorList>
    </citation>
    <scope>NUCLEOTIDE SEQUENCE [LARGE SCALE GENOMIC DNA]</scope>
    <source>
        <strain evidence="3">DT43</strain>
    </source>
</reference>